<name>A0ABD0W2A1_UMBPY</name>
<evidence type="ECO:0000313" key="2">
    <source>
        <dbReference type="Proteomes" id="UP001557470"/>
    </source>
</evidence>
<dbReference type="Proteomes" id="UP001557470">
    <property type="component" value="Unassembled WGS sequence"/>
</dbReference>
<accession>A0ABD0W2A1</accession>
<keyword evidence="2" id="KW-1185">Reference proteome</keyword>
<organism evidence="1 2">
    <name type="scientific">Umbra pygmaea</name>
    <name type="common">Eastern mudminnow</name>
    <dbReference type="NCBI Taxonomy" id="75934"/>
    <lineage>
        <taxon>Eukaryota</taxon>
        <taxon>Metazoa</taxon>
        <taxon>Chordata</taxon>
        <taxon>Craniata</taxon>
        <taxon>Vertebrata</taxon>
        <taxon>Euteleostomi</taxon>
        <taxon>Actinopterygii</taxon>
        <taxon>Neopterygii</taxon>
        <taxon>Teleostei</taxon>
        <taxon>Protacanthopterygii</taxon>
        <taxon>Esociformes</taxon>
        <taxon>Umbridae</taxon>
        <taxon>Umbra</taxon>
    </lineage>
</organism>
<dbReference type="AlphaFoldDB" id="A0ABD0W2A1"/>
<proteinExistence type="predicted"/>
<comment type="caution">
    <text evidence="1">The sequence shown here is derived from an EMBL/GenBank/DDBJ whole genome shotgun (WGS) entry which is preliminary data.</text>
</comment>
<protein>
    <submittedName>
        <fullName evidence="1">Uncharacterized protein</fullName>
    </submittedName>
</protein>
<evidence type="ECO:0000313" key="1">
    <source>
        <dbReference type="EMBL" id="KAL0962988.1"/>
    </source>
</evidence>
<gene>
    <name evidence="1" type="ORF">UPYG_G00348060</name>
</gene>
<sequence>MTQDVILPMDSAVKFSSDCPETRPESCETQHLLYSRHVAVNFCRDKLILHLKNSVVAANKVSIKVRAVDFSEDCDVHIKFWYLDHSKSNKGLHVFVKAH</sequence>
<dbReference type="EMBL" id="JAGEUA010000011">
    <property type="protein sequence ID" value="KAL0962988.1"/>
    <property type="molecule type" value="Genomic_DNA"/>
</dbReference>
<reference evidence="1 2" key="1">
    <citation type="submission" date="2024-06" db="EMBL/GenBank/DDBJ databases">
        <authorList>
            <person name="Pan Q."/>
            <person name="Wen M."/>
            <person name="Jouanno E."/>
            <person name="Zahm M."/>
            <person name="Klopp C."/>
            <person name="Cabau C."/>
            <person name="Louis A."/>
            <person name="Berthelot C."/>
            <person name="Parey E."/>
            <person name="Roest Crollius H."/>
            <person name="Montfort J."/>
            <person name="Robinson-Rechavi M."/>
            <person name="Bouchez O."/>
            <person name="Lampietro C."/>
            <person name="Lopez Roques C."/>
            <person name="Donnadieu C."/>
            <person name="Postlethwait J."/>
            <person name="Bobe J."/>
            <person name="Verreycken H."/>
            <person name="Guiguen Y."/>
        </authorList>
    </citation>
    <scope>NUCLEOTIDE SEQUENCE [LARGE SCALE GENOMIC DNA]</scope>
    <source>
        <strain evidence="1">Up_M1</strain>
        <tissue evidence="1">Testis</tissue>
    </source>
</reference>